<gene>
    <name evidence="1" type="ORF">AKG39_06775</name>
</gene>
<dbReference type="Proteomes" id="UP000036873">
    <property type="component" value="Unassembled WGS sequence"/>
</dbReference>
<comment type="caution">
    <text evidence="1">The sequence shown here is derived from an EMBL/GenBank/DDBJ whole genome shotgun (WGS) entry which is preliminary data.</text>
</comment>
<dbReference type="RefSeq" id="WP_050739624.1">
    <property type="nucleotide sequence ID" value="NZ_LGYO01000015.1"/>
</dbReference>
<organism evidence="1 2">
    <name type="scientific">Acetobacterium bakii</name>
    <dbReference type="NCBI Taxonomy" id="52689"/>
    <lineage>
        <taxon>Bacteria</taxon>
        <taxon>Bacillati</taxon>
        <taxon>Bacillota</taxon>
        <taxon>Clostridia</taxon>
        <taxon>Eubacteriales</taxon>
        <taxon>Eubacteriaceae</taxon>
        <taxon>Acetobacterium</taxon>
    </lineage>
</organism>
<dbReference type="EMBL" id="LGYO01000015">
    <property type="protein sequence ID" value="KNZ42336.1"/>
    <property type="molecule type" value="Genomic_DNA"/>
</dbReference>
<dbReference type="AlphaFoldDB" id="A0A0L6U1F7"/>
<reference evidence="2" key="1">
    <citation type="submission" date="2015-07" db="EMBL/GenBank/DDBJ databases">
        <title>Draft genome sequence of Acetobacterium bakii DSM 8293, a potential psychrophilic chemical producer through syngas fermentation.</title>
        <authorList>
            <person name="Song Y."/>
            <person name="Hwang S."/>
            <person name="Cho B.-K."/>
        </authorList>
    </citation>
    <scope>NUCLEOTIDE SEQUENCE [LARGE SCALE GENOMIC DNA]</scope>
    <source>
        <strain evidence="2">DSM 8239</strain>
    </source>
</reference>
<protein>
    <recommendedName>
        <fullName evidence="3">DNA-binding protein</fullName>
    </recommendedName>
</protein>
<sequence length="89" mass="9953">MNLENTPDSIKKQYQALLDLMNKNPNSYSVSVTEAAKVLGMDVECLKAAAYQGRCPFAIGGDNGALTNRFTKIPKLAFWNFLNQNYTFQ</sequence>
<dbReference type="OrthoDB" id="1778535at2"/>
<name>A0A0L6U1F7_9FIRM</name>
<proteinExistence type="predicted"/>
<dbReference type="STRING" id="52689.AKG39_06775"/>
<evidence type="ECO:0008006" key="3">
    <source>
        <dbReference type="Google" id="ProtNLM"/>
    </source>
</evidence>
<evidence type="ECO:0000313" key="1">
    <source>
        <dbReference type="EMBL" id="KNZ42336.1"/>
    </source>
</evidence>
<keyword evidence="2" id="KW-1185">Reference proteome</keyword>
<accession>A0A0L6U1F7</accession>
<evidence type="ECO:0000313" key="2">
    <source>
        <dbReference type="Proteomes" id="UP000036873"/>
    </source>
</evidence>